<dbReference type="InterPro" id="IPR037522">
    <property type="entry name" value="HD_GYP_dom"/>
</dbReference>
<protein>
    <submittedName>
        <fullName evidence="2">Metal dependent phosphohydrolase</fullName>
    </submittedName>
</protein>
<keyword evidence="3" id="KW-1185">Reference proteome</keyword>
<dbReference type="CDD" id="cd00077">
    <property type="entry name" value="HDc"/>
    <property type="match status" value="2"/>
</dbReference>
<dbReference type="Gene3D" id="1.10.3210.10">
    <property type="entry name" value="Hypothetical protein af1432"/>
    <property type="match status" value="2"/>
</dbReference>
<feature type="domain" description="HD-GYP" evidence="1">
    <location>
        <begin position="4"/>
        <end position="198"/>
    </location>
</feature>
<dbReference type="InterPro" id="IPR003607">
    <property type="entry name" value="HD/PDEase_dom"/>
</dbReference>
<proteinExistence type="predicted"/>
<dbReference type="RefSeq" id="WP_013777607.1">
    <property type="nucleotide sequence ID" value="NC_015519.1"/>
</dbReference>
<keyword evidence="2" id="KW-0378">Hydrolase</keyword>
<sequence>MKIKTKTKTRFFTELMMALSLMMDLDENRKIYHAWRVAILAERMSRKILPEYRTQIFYAGLLHDIGAISLKEHVIHYTDIEEHFKNPVLLKHSEKSAQIVSEIGPLTIAANMIIEHHEYWDGRGYPKGLKGNNINLGAQILRIADTFDILARVKPPLDLNGVKTILFARRGSEFSDLMCELMIATLEEGNFFDEIMDEKRVSEMLPKAMRELPPFDLTACNIDIRNAVKVFAQVIDAKHSYTAGHSERVALYTYRLAKGMGLFEETAKKYEIAAYLHDAGKVAVPKSILDKPSALTLEEFKLMKRHPVYTMEIISMISELKDLVPVAGGHHERYDGRGYPDGASGENIPLGARIMAVADSFDAMTSFRPYQKTKSKDEAKKELIKNAGSQFDPEIVKVATRVL</sequence>
<evidence type="ECO:0000313" key="2">
    <source>
        <dbReference type="EMBL" id="CDI40410.1"/>
    </source>
</evidence>
<dbReference type="EMBL" id="HF563609">
    <property type="protein sequence ID" value="CDI40410.1"/>
    <property type="molecule type" value="Genomic_DNA"/>
</dbReference>
<evidence type="ECO:0000313" key="3">
    <source>
        <dbReference type="Proteomes" id="UP000010802"/>
    </source>
</evidence>
<name>F4LVA9_TEPAE</name>
<dbReference type="KEGG" id="tep:TepRe1_0486"/>
<dbReference type="KEGG" id="tae:TepiRe1_0535"/>
<dbReference type="OrthoDB" id="10822at2"/>
<evidence type="ECO:0000259" key="1">
    <source>
        <dbReference type="PROSITE" id="PS51832"/>
    </source>
</evidence>
<dbReference type="Pfam" id="PF13487">
    <property type="entry name" value="HD_5"/>
    <property type="match status" value="2"/>
</dbReference>
<dbReference type="Proteomes" id="UP000010802">
    <property type="component" value="Chromosome"/>
</dbReference>
<dbReference type="PANTHER" id="PTHR43155">
    <property type="entry name" value="CYCLIC DI-GMP PHOSPHODIESTERASE PA4108-RELATED"/>
    <property type="match status" value="1"/>
</dbReference>
<dbReference type="SUPFAM" id="SSF109604">
    <property type="entry name" value="HD-domain/PDEase-like"/>
    <property type="match status" value="2"/>
</dbReference>
<dbReference type="SMART" id="SM00471">
    <property type="entry name" value="HDc"/>
    <property type="match status" value="2"/>
</dbReference>
<dbReference type="GO" id="GO:0016787">
    <property type="term" value="F:hydrolase activity"/>
    <property type="evidence" value="ECO:0007669"/>
    <property type="project" value="UniProtKB-KW"/>
</dbReference>
<accession>F4LVA9</accession>
<dbReference type="eggNOG" id="COG2206">
    <property type="taxonomic scope" value="Bacteria"/>
</dbReference>
<feature type="domain" description="HD-GYP" evidence="1">
    <location>
        <begin position="220"/>
        <end position="403"/>
    </location>
</feature>
<reference evidence="3" key="1">
    <citation type="journal article" date="2013" name="Genome Announc.">
        <title>First genome sequence of a syntrophic acetate-oxidizing bacterium, Tepidanaerobacter acetatoxydans strain Re1.</title>
        <authorList>
            <person name="Manzoor S."/>
            <person name="Bongcam-Rudloff E."/>
            <person name="Schnurer A."/>
            <person name="Muller B."/>
        </authorList>
    </citation>
    <scope>NUCLEOTIDE SEQUENCE [LARGE SCALE GENOMIC DNA]</scope>
    <source>
        <strain evidence="3">Re1</strain>
    </source>
</reference>
<organism evidence="2 3">
    <name type="scientific">Tepidanaerobacter acetatoxydans (strain DSM 21804 / JCM 16047 / Re1)</name>
    <dbReference type="NCBI Taxonomy" id="1209989"/>
    <lineage>
        <taxon>Bacteria</taxon>
        <taxon>Bacillati</taxon>
        <taxon>Bacillota</taxon>
        <taxon>Clostridia</taxon>
        <taxon>Thermosediminibacterales</taxon>
        <taxon>Tepidanaerobacteraceae</taxon>
        <taxon>Tepidanaerobacter</taxon>
    </lineage>
</organism>
<dbReference type="HOGENOM" id="CLU_040286_1_0_9"/>
<dbReference type="PROSITE" id="PS51832">
    <property type="entry name" value="HD_GYP"/>
    <property type="match status" value="2"/>
</dbReference>
<dbReference type="STRING" id="1209989.TepRe1_0486"/>
<gene>
    <name evidence="2" type="ordered locus">TEPIRE1_0535</name>
</gene>
<dbReference type="AlphaFoldDB" id="F4LVA9"/>